<name>A0A9X3ASM3_9GAMM</name>
<proteinExistence type="predicted"/>
<gene>
    <name evidence="3" type="ORF">NE536_03500</name>
</gene>
<feature type="transmembrane region" description="Helical" evidence="1">
    <location>
        <begin position="147"/>
        <end position="167"/>
    </location>
</feature>
<feature type="transmembrane region" description="Helical" evidence="1">
    <location>
        <begin position="121"/>
        <end position="141"/>
    </location>
</feature>
<dbReference type="EMBL" id="JAMTCC010000004">
    <property type="protein sequence ID" value="MCT7944431.1"/>
    <property type="molecule type" value="Genomic_DNA"/>
</dbReference>
<dbReference type="GO" id="GO:0016020">
    <property type="term" value="C:membrane"/>
    <property type="evidence" value="ECO:0007669"/>
    <property type="project" value="InterPro"/>
</dbReference>
<comment type="caution">
    <text evidence="3">The sequence shown here is derived from an EMBL/GenBank/DDBJ whole genome shotgun (WGS) entry which is preliminary data.</text>
</comment>
<dbReference type="PANTHER" id="PTHR22911">
    <property type="entry name" value="ACYL-MALONYL CONDENSING ENZYME-RELATED"/>
    <property type="match status" value="1"/>
</dbReference>
<evidence type="ECO:0000313" key="4">
    <source>
        <dbReference type="Proteomes" id="UP001155604"/>
    </source>
</evidence>
<accession>A0A9X3ASM3</accession>
<dbReference type="RefSeq" id="WP_261271816.1">
    <property type="nucleotide sequence ID" value="NZ_JAMTCC010000004.1"/>
</dbReference>
<feature type="transmembrane region" description="Helical" evidence="1">
    <location>
        <begin position="67"/>
        <end position="87"/>
    </location>
</feature>
<dbReference type="InterPro" id="IPR000620">
    <property type="entry name" value="EamA_dom"/>
</dbReference>
<evidence type="ECO:0000256" key="1">
    <source>
        <dbReference type="SAM" id="Phobius"/>
    </source>
</evidence>
<dbReference type="Pfam" id="PF00892">
    <property type="entry name" value="EamA"/>
    <property type="match status" value="2"/>
</dbReference>
<feature type="transmembrane region" description="Helical" evidence="1">
    <location>
        <begin position="12"/>
        <end position="30"/>
    </location>
</feature>
<feature type="transmembrane region" description="Helical" evidence="1">
    <location>
        <begin position="238"/>
        <end position="257"/>
    </location>
</feature>
<feature type="transmembrane region" description="Helical" evidence="1">
    <location>
        <begin position="36"/>
        <end position="55"/>
    </location>
</feature>
<protein>
    <submittedName>
        <fullName evidence="3">DMT family transporter</fullName>
    </submittedName>
</protein>
<feature type="transmembrane region" description="Helical" evidence="1">
    <location>
        <begin position="263"/>
        <end position="281"/>
    </location>
</feature>
<feature type="domain" description="EamA" evidence="2">
    <location>
        <begin position="149"/>
        <end position="277"/>
    </location>
</feature>
<dbReference type="SUPFAM" id="SSF103481">
    <property type="entry name" value="Multidrug resistance efflux transporter EmrE"/>
    <property type="match status" value="2"/>
</dbReference>
<evidence type="ECO:0000259" key="2">
    <source>
        <dbReference type="Pfam" id="PF00892"/>
    </source>
</evidence>
<keyword evidence="1" id="KW-0472">Membrane</keyword>
<organism evidence="3 4">
    <name type="scientific">Shewanella septentrionalis</name>
    <dbReference type="NCBI Taxonomy" id="2952223"/>
    <lineage>
        <taxon>Bacteria</taxon>
        <taxon>Pseudomonadati</taxon>
        <taxon>Pseudomonadota</taxon>
        <taxon>Gammaproteobacteria</taxon>
        <taxon>Alteromonadales</taxon>
        <taxon>Shewanellaceae</taxon>
        <taxon>Shewanella</taxon>
    </lineage>
</organism>
<evidence type="ECO:0000313" key="3">
    <source>
        <dbReference type="EMBL" id="MCT7944431.1"/>
    </source>
</evidence>
<feature type="domain" description="EamA" evidence="2">
    <location>
        <begin position="8"/>
        <end position="137"/>
    </location>
</feature>
<reference evidence="3" key="1">
    <citation type="journal article" date="2023" name="Int. J. Syst. Evol. Microbiol.">
        <title>&lt;i&gt;Shewanella septentrionalis&lt;/i&gt; sp. nov. and &lt;i&gt;Shewanella holmiensis&lt;/i&gt; sp. nov., isolated from Baltic Sea water and sediments.</title>
        <authorList>
            <person name="Martin-Rodriguez A.J."/>
            <person name="Thorell K."/>
            <person name="Joffre E."/>
            <person name="Jensie-Markopoulos S."/>
            <person name="Moore E.R.B."/>
            <person name="Sjoling A."/>
        </authorList>
    </citation>
    <scope>NUCLEOTIDE SEQUENCE</scope>
    <source>
        <strain evidence="3">SP1W3</strain>
    </source>
</reference>
<feature type="transmembrane region" description="Helical" evidence="1">
    <location>
        <begin position="93"/>
        <end position="114"/>
    </location>
</feature>
<keyword evidence="1" id="KW-1133">Transmembrane helix</keyword>
<dbReference type="Proteomes" id="UP001155604">
    <property type="component" value="Unassembled WGS sequence"/>
</dbReference>
<feature type="transmembrane region" description="Helical" evidence="1">
    <location>
        <begin position="179"/>
        <end position="195"/>
    </location>
</feature>
<keyword evidence="4" id="KW-1185">Reference proteome</keyword>
<feature type="transmembrane region" description="Helical" evidence="1">
    <location>
        <begin position="207"/>
        <end position="226"/>
    </location>
</feature>
<dbReference type="InterPro" id="IPR037185">
    <property type="entry name" value="EmrE-like"/>
</dbReference>
<dbReference type="AlphaFoldDB" id="A0A9X3ASM3"/>
<sequence>MSSAKSSGLIELHLAVLLFGGTALFSKLIPLSALDITFLRCIVAATVLGLLVKLSRKRLTLASKQDYLVAIGLGVIVSLHWVTYFAAMQLSSVAIGMIAFFTYPVMTVIAEPLLTGSKIKLLDMISGVLVLIGVILLIPEANLGNDTTLGIAIGIVSAILFTARNLLHKRYFSQYSGPHAMFYQTLVAVVFLLPWHQTELNSISLEVWGLIILLGVVFTAAPHALFTSALRQLSAKTVGLVSCLQPFYGAMLALIILGEELNLNTLIGGTIIVATAIFETHQSHQSQRRKKNA</sequence>
<keyword evidence="1" id="KW-0812">Transmembrane</keyword>